<dbReference type="Proteomes" id="UP000800097">
    <property type="component" value="Unassembled WGS sequence"/>
</dbReference>
<reference evidence="3" key="1">
    <citation type="journal article" date="2020" name="Stud. Mycol.">
        <title>101 Dothideomycetes genomes: a test case for predicting lifestyles and emergence of pathogens.</title>
        <authorList>
            <person name="Haridas S."/>
            <person name="Albert R."/>
            <person name="Binder M."/>
            <person name="Bloem J."/>
            <person name="Labutti K."/>
            <person name="Salamov A."/>
            <person name="Andreopoulos B."/>
            <person name="Baker S."/>
            <person name="Barry K."/>
            <person name="Bills G."/>
            <person name="Bluhm B."/>
            <person name="Cannon C."/>
            <person name="Castanera R."/>
            <person name="Culley D."/>
            <person name="Daum C."/>
            <person name="Ezra D."/>
            <person name="Gonzalez J."/>
            <person name="Henrissat B."/>
            <person name="Kuo A."/>
            <person name="Liang C."/>
            <person name="Lipzen A."/>
            <person name="Lutzoni F."/>
            <person name="Magnuson J."/>
            <person name="Mondo S."/>
            <person name="Nolan M."/>
            <person name="Ohm R."/>
            <person name="Pangilinan J."/>
            <person name="Park H.-J."/>
            <person name="Ramirez L."/>
            <person name="Alfaro M."/>
            <person name="Sun H."/>
            <person name="Tritt A."/>
            <person name="Yoshinaga Y."/>
            <person name="Zwiers L.-H."/>
            <person name="Turgeon B."/>
            <person name="Goodwin S."/>
            <person name="Spatafora J."/>
            <person name="Crous P."/>
            <person name="Grigoriev I."/>
        </authorList>
    </citation>
    <scope>NUCLEOTIDE SEQUENCE</scope>
    <source>
        <strain evidence="3">CBS 379.55</strain>
    </source>
</reference>
<name>A0A6A6JJB7_WESOR</name>
<dbReference type="EMBL" id="ML986493">
    <property type="protein sequence ID" value="KAF2276335.1"/>
    <property type="molecule type" value="Genomic_DNA"/>
</dbReference>
<dbReference type="GeneID" id="54548085"/>
<protein>
    <recommendedName>
        <fullName evidence="2">DUF7730 domain-containing protein</fullName>
    </recommendedName>
</protein>
<evidence type="ECO:0000256" key="1">
    <source>
        <dbReference type="SAM" id="MobiDB-lite"/>
    </source>
</evidence>
<dbReference type="RefSeq" id="XP_033653874.1">
    <property type="nucleotide sequence ID" value="XM_033794910.1"/>
</dbReference>
<organism evidence="3 4">
    <name type="scientific">Westerdykella ornata</name>
    <dbReference type="NCBI Taxonomy" id="318751"/>
    <lineage>
        <taxon>Eukaryota</taxon>
        <taxon>Fungi</taxon>
        <taxon>Dikarya</taxon>
        <taxon>Ascomycota</taxon>
        <taxon>Pezizomycotina</taxon>
        <taxon>Dothideomycetes</taxon>
        <taxon>Pleosporomycetidae</taxon>
        <taxon>Pleosporales</taxon>
        <taxon>Sporormiaceae</taxon>
        <taxon>Westerdykella</taxon>
    </lineage>
</organism>
<accession>A0A6A6JJB7</accession>
<feature type="domain" description="DUF7730" evidence="2">
    <location>
        <begin position="21"/>
        <end position="114"/>
    </location>
</feature>
<dbReference type="OrthoDB" id="5272396at2759"/>
<dbReference type="PANTHER" id="PTHR42085">
    <property type="entry name" value="F-BOX DOMAIN-CONTAINING PROTEIN"/>
    <property type="match status" value="1"/>
</dbReference>
<evidence type="ECO:0000313" key="4">
    <source>
        <dbReference type="Proteomes" id="UP000800097"/>
    </source>
</evidence>
<evidence type="ECO:0000259" key="2">
    <source>
        <dbReference type="Pfam" id="PF24864"/>
    </source>
</evidence>
<dbReference type="PANTHER" id="PTHR42085:SF1">
    <property type="entry name" value="F-BOX DOMAIN-CONTAINING PROTEIN"/>
    <property type="match status" value="1"/>
</dbReference>
<evidence type="ECO:0000313" key="3">
    <source>
        <dbReference type="EMBL" id="KAF2276335.1"/>
    </source>
</evidence>
<dbReference type="AlphaFoldDB" id="A0A6A6JJB7"/>
<gene>
    <name evidence="3" type="ORF">EI97DRAFT_35704</name>
</gene>
<dbReference type="InterPro" id="IPR038883">
    <property type="entry name" value="AN11006-like"/>
</dbReference>
<dbReference type="Pfam" id="PF24864">
    <property type="entry name" value="DUF7730"/>
    <property type="match status" value="1"/>
</dbReference>
<feature type="region of interest" description="Disordered" evidence="1">
    <location>
        <begin position="239"/>
        <end position="263"/>
    </location>
</feature>
<proteinExistence type="predicted"/>
<dbReference type="InterPro" id="IPR056632">
    <property type="entry name" value="DUF7730"/>
</dbReference>
<sequence length="306" mass="35292">MPYTLPPDVEWVQSYKAVPQATGFLDLPRELRDLIYQYAFGIEGAIFIYSTDAYHVRRNAKAVIVRHKGLGPQSPLAISKSVPISLFRTCKQLHAESLPFLYSRNLFRLYASNTDFAPRYRGYVRNVVFSTDSMIHKQVFDRNVETVGYAWRRRFWPDVLQKSKRLLTTYPNLQTLTFAIKSSKPGETWRPAFMAAENRTRKQRVAVAAAWMRPWCPFANDLEEEKLRRCLLLEIVPGSPGPGSRGEGKDEEEDEYRGSRFEPEEEWDCGEFAEAWKLCVGWDEMHGKGKGKEMEARVRVVEAANP</sequence>
<keyword evidence="4" id="KW-1185">Reference proteome</keyword>